<name>A0A3B0Y9G7_9ZZZZ</name>
<evidence type="ECO:0000313" key="1">
    <source>
        <dbReference type="EMBL" id="VAW65254.1"/>
    </source>
</evidence>
<dbReference type="Gene3D" id="1.20.1600.10">
    <property type="entry name" value="Outer membrane efflux proteins (OEP)"/>
    <property type="match status" value="1"/>
</dbReference>
<dbReference type="EMBL" id="UOFI01000066">
    <property type="protein sequence ID" value="VAW65254.1"/>
    <property type="molecule type" value="Genomic_DNA"/>
</dbReference>
<protein>
    <recommendedName>
        <fullName evidence="2">Heavy metal RND efflux outer membrane protein, CzcC family</fullName>
    </recommendedName>
</protein>
<dbReference type="GO" id="GO:0015562">
    <property type="term" value="F:efflux transmembrane transporter activity"/>
    <property type="evidence" value="ECO:0007669"/>
    <property type="project" value="InterPro"/>
</dbReference>
<gene>
    <name evidence="1" type="ORF">MNBD_GAMMA09-147</name>
</gene>
<proteinExistence type="predicted"/>
<dbReference type="InterPro" id="IPR003423">
    <property type="entry name" value="OMP_efflux"/>
</dbReference>
<organism evidence="1">
    <name type="scientific">hydrothermal vent metagenome</name>
    <dbReference type="NCBI Taxonomy" id="652676"/>
    <lineage>
        <taxon>unclassified sequences</taxon>
        <taxon>metagenomes</taxon>
        <taxon>ecological metagenomes</taxon>
    </lineage>
</organism>
<accession>A0A3B0Y9G7</accession>
<sequence length="288" mass="32325">MFKNLSLAAMLSISLGGNLLSFNVWADTVKEIKHSYPDKIPRLSSLVDEVLKSNPDIQSIEAERDAVIAKSKAADQPLYNPELELDIENTDIQTSSLGFTQRIDWSDKKSARSQAAQFEKKRFLAKLRTARQTLTAELLQELSRYHTVNDLNGLTKQRIKLLQGFVGLAEKRRQSGDLSQAELSLAQLTLADAKIQRTRAASRLIETQENLISLVGRNDRNWPVFPSVLPELKLAQLNIDEILMQLPILQEQLSKISAAKAKINLRSREQRADPTIGLRGGREDSDNL</sequence>
<dbReference type="Pfam" id="PF02321">
    <property type="entry name" value="OEP"/>
    <property type="match status" value="1"/>
</dbReference>
<evidence type="ECO:0008006" key="2">
    <source>
        <dbReference type="Google" id="ProtNLM"/>
    </source>
</evidence>
<dbReference type="SUPFAM" id="SSF56954">
    <property type="entry name" value="Outer membrane efflux proteins (OEP)"/>
    <property type="match status" value="1"/>
</dbReference>
<feature type="non-terminal residue" evidence="1">
    <location>
        <position position="288"/>
    </location>
</feature>
<reference evidence="1" key="1">
    <citation type="submission" date="2018-06" db="EMBL/GenBank/DDBJ databases">
        <authorList>
            <person name="Zhirakovskaya E."/>
        </authorList>
    </citation>
    <scope>NUCLEOTIDE SEQUENCE</scope>
</reference>
<dbReference type="AlphaFoldDB" id="A0A3B0Y9G7"/>